<gene>
    <name evidence="1" type="ORF">LEP1GSC081_1101</name>
</gene>
<organism evidence="1 2">
    <name type="scientific">Leptospira kirschneri str. H1</name>
    <dbReference type="NCBI Taxonomy" id="1049966"/>
    <lineage>
        <taxon>Bacteria</taxon>
        <taxon>Pseudomonadati</taxon>
        <taxon>Spirochaetota</taxon>
        <taxon>Spirochaetia</taxon>
        <taxon>Leptospirales</taxon>
        <taxon>Leptospiraceae</taxon>
        <taxon>Leptospira</taxon>
    </lineage>
</organism>
<name>A0A0E2B1Z9_9LEPT</name>
<dbReference type="EMBL" id="AHMY02000049">
    <property type="protein sequence ID" value="EKO15192.1"/>
    <property type="molecule type" value="Genomic_DNA"/>
</dbReference>
<sequence>MYSSLTFPHNKLRIVFNWSRAFVFKVFSGVKEDVNNVSST</sequence>
<reference evidence="1 2" key="1">
    <citation type="submission" date="2012-10" db="EMBL/GenBank/DDBJ databases">
        <authorList>
            <person name="Harkins D.M."/>
            <person name="Durkin A.S."/>
            <person name="Brinkac L.M."/>
            <person name="Selengut J.D."/>
            <person name="Sanka R."/>
            <person name="DePew J."/>
            <person name="Purushe J."/>
            <person name="Peacock S.J."/>
            <person name="Thaipadungpanit J."/>
            <person name="Wuthiekanun V.W."/>
            <person name="Day N.P."/>
            <person name="Vinetz J.M."/>
            <person name="Sutton G.G."/>
            <person name="Nelson W.C."/>
            <person name="Fouts D.E."/>
        </authorList>
    </citation>
    <scope>NUCLEOTIDE SEQUENCE [LARGE SCALE GENOMIC DNA]</scope>
    <source>
        <strain evidence="1 2">H1</strain>
    </source>
</reference>
<proteinExistence type="predicted"/>
<evidence type="ECO:0000313" key="1">
    <source>
        <dbReference type="EMBL" id="EKO15192.1"/>
    </source>
</evidence>
<accession>A0A0E2B1Z9</accession>
<dbReference type="Proteomes" id="UP000006253">
    <property type="component" value="Unassembled WGS sequence"/>
</dbReference>
<evidence type="ECO:0000313" key="2">
    <source>
        <dbReference type="Proteomes" id="UP000006253"/>
    </source>
</evidence>
<dbReference type="AlphaFoldDB" id="A0A0E2B1Z9"/>
<protein>
    <submittedName>
        <fullName evidence="1">Uncharacterized protein</fullName>
    </submittedName>
</protein>
<comment type="caution">
    <text evidence="1">The sequence shown here is derived from an EMBL/GenBank/DDBJ whole genome shotgun (WGS) entry which is preliminary data.</text>
</comment>